<evidence type="ECO:0000313" key="3">
    <source>
        <dbReference type="Proteomes" id="UP000736335"/>
    </source>
</evidence>
<protein>
    <submittedName>
        <fullName evidence="2">Uncharacterized protein</fullName>
    </submittedName>
</protein>
<feature type="compositionally biased region" description="Basic and acidic residues" evidence="1">
    <location>
        <begin position="98"/>
        <end position="127"/>
    </location>
</feature>
<keyword evidence="3" id="KW-1185">Reference proteome</keyword>
<feature type="region of interest" description="Disordered" evidence="1">
    <location>
        <begin position="20"/>
        <end position="150"/>
    </location>
</feature>
<gene>
    <name evidence="2" type="ORF">BJ322DRAFT_1038279</name>
</gene>
<sequence length="225" mass="25109">MSSLNVPGPSPYASFFRHRTLGRAPSPPTWACYEQIQYDDEYSDDSASDGDSRDEDEDDDEDRDRDNSCSEDDEDYGRHPDSSSSSIQGHEPPPSPEDCEKSSDSSDGAKKDVKGKGRAVDPEHEVADLPPPPPPPRLRPKKRHSGRRARTLRPILTIHKSQGFVWNQDLFVPPYIKDRYIASTSPPNSRGFVSSSVSSTASFPDYEVEVVEIRVDEGYLDNIIP</sequence>
<organism evidence="2 3">
    <name type="scientific">Thelephora terrestris</name>
    <dbReference type="NCBI Taxonomy" id="56493"/>
    <lineage>
        <taxon>Eukaryota</taxon>
        <taxon>Fungi</taxon>
        <taxon>Dikarya</taxon>
        <taxon>Basidiomycota</taxon>
        <taxon>Agaricomycotina</taxon>
        <taxon>Agaricomycetes</taxon>
        <taxon>Thelephorales</taxon>
        <taxon>Thelephoraceae</taxon>
        <taxon>Thelephora</taxon>
    </lineage>
</organism>
<reference evidence="2" key="1">
    <citation type="journal article" date="2020" name="Nat. Commun.">
        <title>Large-scale genome sequencing of mycorrhizal fungi provides insights into the early evolution of symbiotic traits.</title>
        <authorList>
            <person name="Miyauchi S."/>
            <person name="Kiss E."/>
            <person name="Kuo A."/>
            <person name="Drula E."/>
            <person name="Kohler A."/>
            <person name="Sanchez-Garcia M."/>
            <person name="Morin E."/>
            <person name="Andreopoulos B."/>
            <person name="Barry K.W."/>
            <person name="Bonito G."/>
            <person name="Buee M."/>
            <person name="Carver A."/>
            <person name="Chen C."/>
            <person name="Cichocki N."/>
            <person name="Clum A."/>
            <person name="Culley D."/>
            <person name="Crous P.W."/>
            <person name="Fauchery L."/>
            <person name="Girlanda M."/>
            <person name="Hayes R.D."/>
            <person name="Keri Z."/>
            <person name="LaButti K."/>
            <person name="Lipzen A."/>
            <person name="Lombard V."/>
            <person name="Magnuson J."/>
            <person name="Maillard F."/>
            <person name="Murat C."/>
            <person name="Nolan M."/>
            <person name="Ohm R.A."/>
            <person name="Pangilinan J."/>
            <person name="Pereira M.F."/>
            <person name="Perotto S."/>
            <person name="Peter M."/>
            <person name="Pfister S."/>
            <person name="Riley R."/>
            <person name="Sitrit Y."/>
            <person name="Stielow J.B."/>
            <person name="Szollosi G."/>
            <person name="Zifcakova L."/>
            <person name="Stursova M."/>
            <person name="Spatafora J.W."/>
            <person name="Tedersoo L."/>
            <person name="Vaario L.M."/>
            <person name="Yamada A."/>
            <person name="Yan M."/>
            <person name="Wang P."/>
            <person name="Xu J."/>
            <person name="Bruns T."/>
            <person name="Baldrian P."/>
            <person name="Vilgalys R."/>
            <person name="Dunand C."/>
            <person name="Henrissat B."/>
            <person name="Grigoriev I.V."/>
            <person name="Hibbett D."/>
            <person name="Nagy L.G."/>
            <person name="Martin F.M."/>
        </authorList>
    </citation>
    <scope>NUCLEOTIDE SEQUENCE</scope>
    <source>
        <strain evidence="2">UH-Tt-Lm1</strain>
    </source>
</reference>
<feature type="compositionally biased region" description="Basic residues" evidence="1">
    <location>
        <begin position="138"/>
        <end position="150"/>
    </location>
</feature>
<feature type="compositionally biased region" description="Acidic residues" evidence="1">
    <location>
        <begin position="37"/>
        <end position="75"/>
    </location>
</feature>
<evidence type="ECO:0000256" key="1">
    <source>
        <dbReference type="SAM" id="MobiDB-lite"/>
    </source>
</evidence>
<name>A0A9P6HN61_9AGAM</name>
<dbReference type="Proteomes" id="UP000736335">
    <property type="component" value="Unassembled WGS sequence"/>
</dbReference>
<proteinExistence type="predicted"/>
<dbReference type="AlphaFoldDB" id="A0A9P6HN61"/>
<dbReference type="OrthoDB" id="3251353at2759"/>
<reference evidence="2" key="2">
    <citation type="submission" date="2020-11" db="EMBL/GenBank/DDBJ databases">
        <authorList>
            <consortium name="DOE Joint Genome Institute"/>
            <person name="Kuo A."/>
            <person name="Miyauchi S."/>
            <person name="Kiss E."/>
            <person name="Drula E."/>
            <person name="Kohler A."/>
            <person name="Sanchez-Garcia M."/>
            <person name="Andreopoulos B."/>
            <person name="Barry K.W."/>
            <person name="Bonito G."/>
            <person name="Buee M."/>
            <person name="Carver A."/>
            <person name="Chen C."/>
            <person name="Cichocki N."/>
            <person name="Clum A."/>
            <person name="Culley D."/>
            <person name="Crous P.W."/>
            <person name="Fauchery L."/>
            <person name="Girlanda M."/>
            <person name="Hayes R."/>
            <person name="Keri Z."/>
            <person name="Labutti K."/>
            <person name="Lipzen A."/>
            <person name="Lombard V."/>
            <person name="Magnuson J."/>
            <person name="Maillard F."/>
            <person name="Morin E."/>
            <person name="Murat C."/>
            <person name="Nolan M."/>
            <person name="Ohm R."/>
            <person name="Pangilinan J."/>
            <person name="Pereira M."/>
            <person name="Perotto S."/>
            <person name="Peter M."/>
            <person name="Riley R."/>
            <person name="Sitrit Y."/>
            <person name="Stielow B."/>
            <person name="Szollosi G."/>
            <person name="Zifcakova L."/>
            <person name="Stursova M."/>
            <person name="Spatafora J.W."/>
            <person name="Tedersoo L."/>
            <person name="Vaario L.-M."/>
            <person name="Yamada A."/>
            <person name="Yan M."/>
            <person name="Wang P."/>
            <person name="Xu J."/>
            <person name="Bruns T."/>
            <person name="Baldrian P."/>
            <person name="Vilgalys R."/>
            <person name="Henrissat B."/>
            <person name="Grigoriev I.V."/>
            <person name="Hibbett D."/>
            <person name="Nagy L.G."/>
            <person name="Martin F.M."/>
        </authorList>
    </citation>
    <scope>NUCLEOTIDE SEQUENCE</scope>
    <source>
        <strain evidence="2">UH-Tt-Lm1</strain>
    </source>
</reference>
<evidence type="ECO:0000313" key="2">
    <source>
        <dbReference type="EMBL" id="KAF9790809.1"/>
    </source>
</evidence>
<dbReference type="EMBL" id="WIUZ02000002">
    <property type="protein sequence ID" value="KAF9790809.1"/>
    <property type="molecule type" value="Genomic_DNA"/>
</dbReference>
<comment type="caution">
    <text evidence="2">The sequence shown here is derived from an EMBL/GenBank/DDBJ whole genome shotgun (WGS) entry which is preliminary data.</text>
</comment>
<accession>A0A9P6HN61</accession>